<dbReference type="Proteomes" id="UP001215280">
    <property type="component" value="Unassembled WGS sequence"/>
</dbReference>
<keyword evidence="2" id="KW-1185">Reference proteome</keyword>
<gene>
    <name evidence="1" type="ORF">DFH07DRAFT_770493</name>
</gene>
<dbReference type="EMBL" id="JARJLG010000038">
    <property type="protein sequence ID" value="KAJ7764088.1"/>
    <property type="molecule type" value="Genomic_DNA"/>
</dbReference>
<sequence length="129" mass="14202">MLSVTVHAECEVGEIWMRGEGGKVSDGRKGFNFLCVLRFRHVIGIPSAEDAIRGLDGLCVLASLTGFLVEVQRLDRKGDGACERALKWLVKSPGKRSRVESGGVERSTLPYLIRDEEAVEKWWPGFGGV</sequence>
<organism evidence="1 2">
    <name type="scientific">Mycena maculata</name>
    <dbReference type="NCBI Taxonomy" id="230809"/>
    <lineage>
        <taxon>Eukaryota</taxon>
        <taxon>Fungi</taxon>
        <taxon>Dikarya</taxon>
        <taxon>Basidiomycota</taxon>
        <taxon>Agaricomycotina</taxon>
        <taxon>Agaricomycetes</taxon>
        <taxon>Agaricomycetidae</taxon>
        <taxon>Agaricales</taxon>
        <taxon>Marasmiineae</taxon>
        <taxon>Mycenaceae</taxon>
        <taxon>Mycena</taxon>
    </lineage>
</organism>
<accession>A0AAD7JHM3</accession>
<proteinExistence type="predicted"/>
<comment type="caution">
    <text evidence="1">The sequence shown here is derived from an EMBL/GenBank/DDBJ whole genome shotgun (WGS) entry which is preliminary data.</text>
</comment>
<evidence type="ECO:0000313" key="2">
    <source>
        <dbReference type="Proteomes" id="UP001215280"/>
    </source>
</evidence>
<name>A0AAD7JHM3_9AGAR</name>
<protein>
    <submittedName>
        <fullName evidence="1">Uncharacterized protein</fullName>
    </submittedName>
</protein>
<reference evidence="1" key="1">
    <citation type="submission" date="2023-03" db="EMBL/GenBank/DDBJ databases">
        <title>Massive genome expansion in bonnet fungi (Mycena s.s.) driven by repeated elements and novel gene families across ecological guilds.</title>
        <authorList>
            <consortium name="Lawrence Berkeley National Laboratory"/>
            <person name="Harder C.B."/>
            <person name="Miyauchi S."/>
            <person name="Viragh M."/>
            <person name="Kuo A."/>
            <person name="Thoen E."/>
            <person name="Andreopoulos B."/>
            <person name="Lu D."/>
            <person name="Skrede I."/>
            <person name="Drula E."/>
            <person name="Henrissat B."/>
            <person name="Morin E."/>
            <person name="Kohler A."/>
            <person name="Barry K."/>
            <person name="LaButti K."/>
            <person name="Morin E."/>
            <person name="Salamov A."/>
            <person name="Lipzen A."/>
            <person name="Mereny Z."/>
            <person name="Hegedus B."/>
            <person name="Baldrian P."/>
            <person name="Stursova M."/>
            <person name="Weitz H."/>
            <person name="Taylor A."/>
            <person name="Grigoriev I.V."/>
            <person name="Nagy L.G."/>
            <person name="Martin F."/>
            <person name="Kauserud H."/>
        </authorList>
    </citation>
    <scope>NUCLEOTIDE SEQUENCE</scope>
    <source>
        <strain evidence="1">CBHHK188m</strain>
    </source>
</reference>
<evidence type="ECO:0000313" key="1">
    <source>
        <dbReference type="EMBL" id="KAJ7764088.1"/>
    </source>
</evidence>
<dbReference type="AlphaFoldDB" id="A0AAD7JHM3"/>